<accession>A0A1Y5F6B3</accession>
<gene>
    <name evidence="2" type="ORF">A9Q84_08775</name>
</gene>
<comment type="caution">
    <text evidence="2">The sequence shown here is derived from an EMBL/GenBank/DDBJ whole genome shotgun (WGS) entry which is preliminary data.</text>
</comment>
<evidence type="ECO:0000256" key="1">
    <source>
        <dbReference type="SAM" id="Phobius"/>
    </source>
</evidence>
<dbReference type="EMBL" id="MAAO01000006">
    <property type="protein sequence ID" value="OUR96436.1"/>
    <property type="molecule type" value="Genomic_DNA"/>
</dbReference>
<sequence length="136" mass="15578">MQEAISIQNICPHTHKAPLVLENGELSGSFLSRHFEQCSTCSDKIEALKIDRNSYLKQIPFVSAPKEIKVIFKQESNELSVRVKRRIRSMKMKRFEELTSGLKDFSLDVRKALLSMEFTLGAGLVLSVWAYLKFIN</sequence>
<feature type="transmembrane region" description="Helical" evidence="1">
    <location>
        <begin position="112"/>
        <end position="132"/>
    </location>
</feature>
<organism evidence="2 3">
    <name type="scientific">Halobacteriovorax marinus</name>
    <dbReference type="NCBI Taxonomy" id="97084"/>
    <lineage>
        <taxon>Bacteria</taxon>
        <taxon>Pseudomonadati</taxon>
        <taxon>Bdellovibrionota</taxon>
        <taxon>Bacteriovoracia</taxon>
        <taxon>Bacteriovoracales</taxon>
        <taxon>Halobacteriovoraceae</taxon>
        <taxon>Halobacteriovorax</taxon>
    </lineage>
</organism>
<keyword evidence="1" id="KW-1133">Transmembrane helix</keyword>
<reference evidence="3" key="1">
    <citation type="journal article" date="2017" name="Proc. Natl. Acad. Sci. U.S.A.">
        <title>Simulation of Deepwater Horizon oil plume reveals substrate specialization within a complex community of hydrocarbon-degraders.</title>
        <authorList>
            <person name="Hu P."/>
            <person name="Dubinsky E.A."/>
            <person name="Probst A.J."/>
            <person name="Wang J."/>
            <person name="Sieber C.M.K."/>
            <person name="Tom L.M."/>
            <person name="Gardinali P."/>
            <person name="Banfield J.F."/>
            <person name="Atlas R.M."/>
            <person name="Andersen G.L."/>
        </authorList>
    </citation>
    <scope>NUCLEOTIDE SEQUENCE [LARGE SCALE GENOMIC DNA]</scope>
</reference>
<protein>
    <submittedName>
        <fullName evidence="2">Uncharacterized protein</fullName>
    </submittedName>
</protein>
<dbReference type="AlphaFoldDB" id="A0A1Y5F6B3"/>
<evidence type="ECO:0000313" key="3">
    <source>
        <dbReference type="Proteomes" id="UP000196531"/>
    </source>
</evidence>
<keyword evidence="1" id="KW-0472">Membrane</keyword>
<name>A0A1Y5F6B3_9BACT</name>
<proteinExistence type="predicted"/>
<dbReference type="Proteomes" id="UP000196531">
    <property type="component" value="Unassembled WGS sequence"/>
</dbReference>
<keyword evidence="1" id="KW-0812">Transmembrane</keyword>
<evidence type="ECO:0000313" key="2">
    <source>
        <dbReference type="EMBL" id="OUR96436.1"/>
    </source>
</evidence>